<gene>
    <name evidence="9" type="ORF">FHS16_003173</name>
</gene>
<dbReference type="PANTHER" id="PTHR30472:SF65">
    <property type="entry name" value="SIDEROPHORE TRANSPORT SYSTEM PERMEASE PROTEIN YFIZ-RELATED"/>
    <property type="match status" value="1"/>
</dbReference>
<dbReference type="EMBL" id="JACHXW010000008">
    <property type="protein sequence ID" value="MBB3153114.1"/>
    <property type="molecule type" value="Genomic_DNA"/>
</dbReference>
<feature type="transmembrane region" description="Helical" evidence="8">
    <location>
        <begin position="152"/>
        <end position="174"/>
    </location>
</feature>
<evidence type="ECO:0000256" key="2">
    <source>
        <dbReference type="ARBA" id="ARBA00007935"/>
    </source>
</evidence>
<feature type="transmembrane region" description="Helical" evidence="8">
    <location>
        <begin position="122"/>
        <end position="140"/>
    </location>
</feature>
<keyword evidence="5 8" id="KW-0812">Transmembrane</keyword>
<dbReference type="Gene3D" id="1.10.3470.10">
    <property type="entry name" value="ABC transporter involved in vitamin B12 uptake, BtuC"/>
    <property type="match status" value="1"/>
</dbReference>
<keyword evidence="7 8" id="KW-0472">Membrane</keyword>
<dbReference type="Pfam" id="PF01032">
    <property type="entry name" value="FecCD"/>
    <property type="match status" value="1"/>
</dbReference>
<keyword evidence="4" id="KW-1003">Cell membrane</keyword>
<evidence type="ECO:0000256" key="3">
    <source>
        <dbReference type="ARBA" id="ARBA00022448"/>
    </source>
</evidence>
<feature type="transmembrane region" description="Helical" evidence="8">
    <location>
        <begin position="94"/>
        <end position="116"/>
    </location>
</feature>
<keyword evidence="3" id="KW-0813">Transport</keyword>
<protein>
    <submittedName>
        <fullName evidence="9">Iron complex transport system permease protein</fullName>
    </submittedName>
</protein>
<dbReference type="CDD" id="cd06550">
    <property type="entry name" value="TM_ABC_iron-siderophores_like"/>
    <property type="match status" value="1"/>
</dbReference>
<organism evidence="9 10">
    <name type="scientific">Paenibacillus endophyticus</name>
    <dbReference type="NCBI Taxonomy" id="1294268"/>
    <lineage>
        <taxon>Bacteria</taxon>
        <taxon>Bacillati</taxon>
        <taxon>Bacillota</taxon>
        <taxon>Bacilli</taxon>
        <taxon>Bacillales</taxon>
        <taxon>Paenibacillaceae</taxon>
        <taxon>Paenibacillus</taxon>
    </lineage>
</organism>
<reference evidence="9 10" key="1">
    <citation type="submission" date="2020-08" db="EMBL/GenBank/DDBJ databases">
        <title>Genomic Encyclopedia of Type Strains, Phase III (KMG-III): the genomes of soil and plant-associated and newly described type strains.</title>
        <authorList>
            <person name="Whitman W."/>
        </authorList>
    </citation>
    <scope>NUCLEOTIDE SEQUENCE [LARGE SCALE GENOMIC DNA]</scope>
    <source>
        <strain evidence="9 10">CECT 8234</strain>
    </source>
</reference>
<accession>A0A7W5GAD4</accession>
<dbReference type="InterPro" id="IPR000522">
    <property type="entry name" value="ABC_transptr_permease_BtuC"/>
</dbReference>
<feature type="transmembrane region" description="Helical" evidence="8">
    <location>
        <begin position="308"/>
        <end position="327"/>
    </location>
</feature>
<proteinExistence type="inferred from homology"/>
<evidence type="ECO:0000256" key="7">
    <source>
        <dbReference type="ARBA" id="ARBA00023136"/>
    </source>
</evidence>
<dbReference type="SUPFAM" id="SSF81345">
    <property type="entry name" value="ABC transporter involved in vitamin B12 uptake, BtuC"/>
    <property type="match status" value="1"/>
</dbReference>
<dbReference type="FunFam" id="1.10.3470.10:FF:000001">
    <property type="entry name" value="Vitamin B12 ABC transporter permease BtuC"/>
    <property type="match status" value="1"/>
</dbReference>
<evidence type="ECO:0000313" key="10">
    <source>
        <dbReference type="Proteomes" id="UP000518605"/>
    </source>
</evidence>
<comment type="similarity">
    <text evidence="2">Belongs to the binding-protein-dependent transport system permease family. FecCD subfamily.</text>
</comment>
<evidence type="ECO:0000256" key="6">
    <source>
        <dbReference type="ARBA" id="ARBA00022989"/>
    </source>
</evidence>
<evidence type="ECO:0000313" key="9">
    <source>
        <dbReference type="EMBL" id="MBB3153114.1"/>
    </source>
</evidence>
<evidence type="ECO:0000256" key="1">
    <source>
        <dbReference type="ARBA" id="ARBA00004651"/>
    </source>
</evidence>
<evidence type="ECO:0000256" key="8">
    <source>
        <dbReference type="SAM" id="Phobius"/>
    </source>
</evidence>
<dbReference type="RefSeq" id="WP_183564060.1">
    <property type="nucleotide sequence ID" value="NZ_CBCSLB010000015.1"/>
</dbReference>
<feature type="transmembrane region" description="Helical" evidence="8">
    <location>
        <begin position="203"/>
        <end position="222"/>
    </location>
</feature>
<dbReference type="AlphaFoldDB" id="A0A7W5GAD4"/>
<keyword evidence="10" id="KW-1185">Reference proteome</keyword>
<keyword evidence="6 8" id="KW-1133">Transmembrane helix</keyword>
<dbReference type="GO" id="GO:0005886">
    <property type="term" value="C:plasma membrane"/>
    <property type="evidence" value="ECO:0007669"/>
    <property type="project" value="UniProtKB-SubCell"/>
</dbReference>
<feature type="transmembrane region" description="Helical" evidence="8">
    <location>
        <begin position="62"/>
        <end position="82"/>
    </location>
</feature>
<evidence type="ECO:0000256" key="4">
    <source>
        <dbReference type="ARBA" id="ARBA00022475"/>
    </source>
</evidence>
<name>A0A7W5GAD4_9BACL</name>
<feature type="transmembrane region" description="Helical" evidence="8">
    <location>
        <begin position="278"/>
        <end position="296"/>
    </location>
</feature>
<dbReference type="InterPro" id="IPR037294">
    <property type="entry name" value="ABC_BtuC-like"/>
</dbReference>
<dbReference type="Proteomes" id="UP000518605">
    <property type="component" value="Unassembled WGS sequence"/>
</dbReference>
<dbReference type="PANTHER" id="PTHR30472">
    <property type="entry name" value="FERRIC ENTEROBACTIN TRANSPORT SYSTEM PERMEASE PROTEIN"/>
    <property type="match status" value="1"/>
</dbReference>
<evidence type="ECO:0000256" key="5">
    <source>
        <dbReference type="ARBA" id="ARBA00022692"/>
    </source>
</evidence>
<sequence>MKINHARITGLWFAAAAVVLLLSIGVAVSFGAKAFSLAVVWGSVFAYDPELTAHQIMHEYRLPRVLGAAVTGMAFAAAGALMQGVTRNPLADTGILGVNAGAAFVVALCFAFLPGISYWELILMSFAGAAISTLLIVLLGTATQGGLHSIRLTIAGAVIAAILHSFSSGIAIYYELSQDLAFWYAGGVAGVKWEHLKLLAPIVLIVIAGASAMGRSISFLSLGDETAASLGVHTKTVKVLGMTAAVMLAGSSVAVAGSIGFVGLVVPHIARRIVGVDYRMLIPFSALLGGTLLIWADYASRMVNPPREFAIGAMVALVGVPFFLYLARQERREL</sequence>
<feature type="transmembrane region" description="Helical" evidence="8">
    <location>
        <begin position="242"/>
        <end position="266"/>
    </location>
</feature>
<dbReference type="GO" id="GO:0022857">
    <property type="term" value="F:transmembrane transporter activity"/>
    <property type="evidence" value="ECO:0007669"/>
    <property type="project" value="InterPro"/>
</dbReference>
<comment type="caution">
    <text evidence="9">The sequence shown here is derived from an EMBL/GenBank/DDBJ whole genome shotgun (WGS) entry which is preliminary data.</text>
</comment>
<comment type="subcellular location">
    <subcellularLocation>
        <location evidence="1">Cell membrane</location>
        <topology evidence="1">Multi-pass membrane protein</topology>
    </subcellularLocation>
</comment>
<dbReference type="GO" id="GO:0033214">
    <property type="term" value="P:siderophore-iron import into cell"/>
    <property type="evidence" value="ECO:0007669"/>
    <property type="project" value="TreeGrafter"/>
</dbReference>